<dbReference type="Proteomes" id="UP001140949">
    <property type="component" value="Unassembled WGS sequence"/>
</dbReference>
<evidence type="ECO:0000256" key="1">
    <source>
        <dbReference type="SAM" id="SignalP"/>
    </source>
</evidence>
<proteinExistence type="predicted"/>
<dbReference type="PANTHER" id="PTHR34454:SF3">
    <property type="entry name" value="PEPTIDASE I, PUTATIVE-RELATED"/>
    <property type="match status" value="1"/>
</dbReference>
<accession>A0AAX6HWK1</accession>
<reference evidence="2" key="2">
    <citation type="submission" date="2023-04" db="EMBL/GenBank/DDBJ databases">
        <authorList>
            <person name="Bruccoleri R.E."/>
            <person name="Oakeley E.J."/>
            <person name="Faust A.-M."/>
            <person name="Dessus-Babus S."/>
            <person name="Altorfer M."/>
            <person name="Burckhardt D."/>
            <person name="Oertli M."/>
            <person name="Naumann U."/>
            <person name="Petersen F."/>
            <person name="Wong J."/>
        </authorList>
    </citation>
    <scope>NUCLEOTIDE SEQUENCE</scope>
    <source>
        <strain evidence="2">GSM-AAB239-AS_SAM_17_03QT</strain>
        <tissue evidence="2">Leaf</tissue>
    </source>
</reference>
<comment type="caution">
    <text evidence="2">The sequence shown here is derived from an EMBL/GenBank/DDBJ whole genome shotgun (WGS) entry which is preliminary data.</text>
</comment>
<name>A0AAX6HWK1_IRIPA</name>
<reference evidence="2" key="1">
    <citation type="journal article" date="2023" name="GigaByte">
        <title>Genome assembly of the bearded iris, Iris pallida Lam.</title>
        <authorList>
            <person name="Bruccoleri R.E."/>
            <person name="Oakeley E.J."/>
            <person name="Faust A.M.E."/>
            <person name="Altorfer M."/>
            <person name="Dessus-Babus S."/>
            <person name="Burckhardt D."/>
            <person name="Oertli M."/>
            <person name="Naumann U."/>
            <person name="Petersen F."/>
            <person name="Wong J."/>
        </authorList>
    </citation>
    <scope>NUCLEOTIDE SEQUENCE</scope>
    <source>
        <strain evidence="2">GSM-AAB239-AS_SAM_17_03QT</strain>
    </source>
</reference>
<keyword evidence="1" id="KW-0732">Signal</keyword>
<dbReference type="PANTHER" id="PTHR34454">
    <property type="entry name" value="TUNICAMYCIN INDUCED PROTEIN"/>
    <property type="match status" value="1"/>
</dbReference>
<gene>
    <name evidence="2" type="ORF">M6B38_289475</name>
</gene>
<organism evidence="2 3">
    <name type="scientific">Iris pallida</name>
    <name type="common">Sweet iris</name>
    <dbReference type="NCBI Taxonomy" id="29817"/>
    <lineage>
        <taxon>Eukaryota</taxon>
        <taxon>Viridiplantae</taxon>
        <taxon>Streptophyta</taxon>
        <taxon>Embryophyta</taxon>
        <taxon>Tracheophyta</taxon>
        <taxon>Spermatophyta</taxon>
        <taxon>Magnoliopsida</taxon>
        <taxon>Liliopsida</taxon>
        <taxon>Asparagales</taxon>
        <taxon>Iridaceae</taxon>
        <taxon>Iridoideae</taxon>
        <taxon>Irideae</taxon>
        <taxon>Iris</taxon>
    </lineage>
</organism>
<dbReference type="AlphaFoldDB" id="A0AAX6HWK1"/>
<feature type="signal peptide" evidence="1">
    <location>
        <begin position="1"/>
        <end position="19"/>
    </location>
</feature>
<protein>
    <submittedName>
        <fullName evidence="2">Uncharacterized protein</fullName>
    </submittedName>
</protein>
<sequence length="409" mass="45533">MTPQPFLAILLLLFLPLHALFLPFNSSIPSPTSTPTPTPSPSPFPSILEDVIKSIVAKEHWDDPDAEVRVSNLNPQNSRIGISQSYEFHVRSGRTSLVLRFSDPVDSWRRPVRDFGPDLGGIGSGEDPRPAVGLVELEGPLDLRAGDDELSLSLPALNVTHKGLRRVFVADGITVKIEGAEEVSLFHPLDIGLSQNRCSIRNNQDDLFSSLGLPSCAPLLLVRVAGPALLVASRTRNSRAYIESAFHSHDTIQLLSEKCFSNGHSQRIPSCSFGSLSSKLVVLEEILRSFLGSSILRSGRSPRLLRAKITSTSLVKFRLELERSITENDRKWKKVAEWRTKPVVERIWFEILARVEEGKGLKQVLVRKLTRPITIVESSPWSNLMSNLSFTEFPFIVLPPEELTLDVKW</sequence>
<keyword evidence="3" id="KW-1185">Reference proteome</keyword>
<dbReference type="EMBL" id="JANAVB010006400">
    <property type="protein sequence ID" value="KAJ6844917.1"/>
    <property type="molecule type" value="Genomic_DNA"/>
</dbReference>
<feature type="chain" id="PRO_5043668589" evidence="1">
    <location>
        <begin position="20"/>
        <end position="409"/>
    </location>
</feature>
<evidence type="ECO:0000313" key="3">
    <source>
        <dbReference type="Proteomes" id="UP001140949"/>
    </source>
</evidence>
<evidence type="ECO:0000313" key="2">
    <source>
        <dbReference type="EMBL" id="KAJ6844917.1"/>
    </source>
</evidence>
<dbReference type="InterPro" id="IPR053283">
    <property type="entry name" value="TUNICAMYCIN_INDUCED_1"/>
</dbReference>